<proteinExistence type="predicted"/>
<dbReference type="AlphaFoldDB" id="A0A2K1JMT9"/>
<dbReference type="Proteomes" id="UP000006727">
    <property type="component" value="Chromosome 13"/>
</dbReference>
<accession>A0A2K1JMT9</accession>
<dbReference type="EnsemblPlants" id="Pp3c13_18180V3.1">
    <property type="protein sequence ID" value="PAC:32931926.CDS.1"/>
    <property type="gene ID" value="Pp3c13_18180"/>
</dbReference>
<reference evidence="1 3" key="2">
    <citation type="journal article" date="2018" name="Plant J.">
        <title>The Physcomitrella patens chromosome-scale assembly reveals moss genome structure and evolution.</title>
        <authorList>
            <person name="Lang D."/>
            <person name="Ullrich K.K."/>
            <person name="Murat F."/>
            <person name="Fuchs J."/>
            <person name="Jenkins J."/>
            <person name="Haas F.B."/>
            <person name="Piednoel M."/>
            <person name="Gundlach H."/>
            <person name="Van Bel M."/>
            <person name="Meyberg R."/>
            <person name="Vives C."/>
            <person name="Morata J."/>
            <person name="Symeonidi A."/>
            <person name="Hiss M."/>
            <person name="Muchero W."/>
            <person name="Kamisugi Y."/>
            <person name="Saleh O."/>
            <person name="Blanc G."/>
            <person name="Decker E.L."/>
            <person name="van Gessel N."/>
            <person name="Grimwood J."/>
            <person name="Hayes R.D."/>
            <person name="Graham S.W."/>
            <person name="Gunter L.E."/>
            <person name="McDaniel S.F."/>
            <person name="Hoernstein S.N.W."/>
            <person name="Larsson A."/>
            <person name="Li F.W."/>
            <person name="Perroud P.F."/>
            <person name="Phillips J."/>
            <person name="Ranjan P."/>
            <person name="Rokshar D.S."/>
            <person name="Rothfels C.J."/>
            <person name="Schneider L."/>
            <person name="Shu S."/>
            <person name="Stevenson D.W."/>
            <person name="Thummler F."/>
            <person name="Tillich M."/>
            <person name="Villarreal Aguilar J.C."/>
            <person name="Widiez T."/>
            <person name="Wong G.K."/>
            <person name="Wymore A."/>
            <person name="Zhang Y."/>
            <person name="Zimmer A.D."/>
            <person name="Quatrano R.S."/>
            <person name="Mayer K.F.X."/>
            <person name="Goodstein D."/>
            <person name="Casacuberta J.M."/>
            <person name="Vandepoele K."/>
            <person name="Reski R."/>
            <person name="Cuming A.C."/>
            <person name="Tuskan G.A."/>
            <person name="Maumus F."/>
            <person name="Salse J."/>
            <person name="Schmutz J."/>
            <person name="Rensing S.A."/>
        </authorList>
    </citation>
    <scope>NUCLEOTIDE SEQUENCE [LARGE SCALE GENOMIC DNA]</scope>
    <source>
        <strain evidence="2 3">cv. Gransden 2004</strain>
    </source>
</reference>
<dbReference type="Gramene" id="Pp3c13_18180V3.1">
    <property type="protein sequence ID" value="PAC:32931926.CDS.1"/>
    <property type="gene ID" value="Pp3c13_18180"/>
</dbReference>
<dbReference type="PaxDb" id="3218-PP1S142_19V6.1"/>
<evidence type="ECO:0000313" key="3">
    <source>
        <dbReference type="Proteomes" id="UP000006727"/>
    </source>
</evidence>
<name>A0A2K1JMT9_PHYPA</name>
<gene>
    <name evidence="1" type="ORF">PHYPA_017536</name>
</gene>
<reference evidence="2" key="3">
    <citation type="submission" date="2020-12" db="UniProtKB">
        <authorList>
            <consortium name="EnsemblPlants"/>
        </authorList>
    </citation>
    <scope>IDENTIFICATION</scope>
</reference>
<evidence type="ECO:0000313" key="2">
    <source>
        <dbReference type="EnsemblPlants" id="PAC:32931926.CDS.1"/>
    </source>
</evidence>
<sequence length="124" mass="14373">MQTNANTQWDDDNLPKWIRDLGKNRVFITSLPPVDEDEETEKEYKIIRDESLARLEIELERSFAERGYKYSNPTINKMNESELRQMARRILANFSIEFCDDLLCFKALGIGMQTNAGCSSMISV</sequence>
<keyword evidence="3" id="KW-1185">Reference proteome</keyword>
<dbReference type="EMBL" id="ABEU02000013">
    <property type="protein sequence ID" value="PNR42706.1"/>
    <property type="molecule type" value="Genomic_DNA"/>
</dbReference>
<protein>
    <submittedName>
        <fullName evidence="1 2">Uncharacterized protein</fullName>
    </submittedName>
</protein>
<organism evidence="1">
    <name type="scientific">Physcomitrium patens</name>
    <name type="common">Spreading-leaved earth moss</name>
    <name type="synonym">Physcomitrella patens</name>
    <dbReference type="NCBI Taxonomy" id="3218"/>
    <lineage>
        <taxon>Eukaryota</taxon>
        <taxon>Viridiplantae</taxon>
        <taxon>Streptophyta</taxon>
        <taxon>Embryophyta</taxon>
        <taxon>Bryophyta</taxon>
        <taxon>Bryophytina</taxon>
        <taxon>Bryopsida</taxon>
        <taxon>Funariidae</taxon>
        <taxon>Funariales</taxon>
        <taxon>Funariaceae</taxon>
        <taxon>Physcomitrium</taxon>
    </lineage>
</organism>
<evidence type="ECO:0000313" key="1">
    <source>
        <dbReference type="EMBL" id="PNR42706.1"/>
    </source>
</evidence>
<reference evidence="1 3" key="1">
    <citation type="journal article" date="2008" name="Science">
        <title>The Physcomitrella genome reveals evolutionary insights into the conquest of land by plants.</title>
        <authorList>
            <person name="Rensing S."/>
            <person name="Lang D."/>
            <person name="Zimmer A."/>
            <person name="Terry A."/>
            <person name="Salamov A."/>
            <person name="Shapiro H."/>
            <person name="Nishiyama T."/>
            <person name="Perroud P.-F."/>
            <person name="Lindquist E."/>
            <person name="Kamisugi Y."/>
            <person name="Tanahashi T."/>
            <person name="Sakakibara K."/>
            <person name="Fujita T."/>
            <person name="Oishi K."/>
            <person name="Shin-I T."/>
            <person name="Kuroki Y."/>
            <person name="Toyoda A."/>
            <person name="Suzuki Y."/>
            <person name="Hashimoto A."/>
            <person name="Yamaguchi K."/>
            <person name="Sugano A."/>
            <person name="Kohara Y."/>
            <person name="Fujiyama A."/>
            <person name="Anterola A."/>
            <person name="Aoki S."/>
            <person name="Ashton N."/>
            <person name="Barbazuk W.B."/>
            <person name="Barker E."/>
            <person name="Bennetzen J."/>
            <person name="Bezanilla M."/>
            <person name="Blankenship R."/>
            <person name="Cho S.H."/>
            <person name="Dutcher S."/>
            <person name="Estelle M."/>
            <person name="Fawcett J.A."/>
            <person name="Gundlach H."/>
            <person name="Hanada K."/>
            <person name="Heyl A."/>
            <person name="Hicks K.A."/>
            <person name="Hugh J."/>
            <person name="Lohr M."/>
            <person name="Mayer K."/>
            <person name="Melkozernov A."/>
            <person name="Murata T."/>
            <person name="Nelson D."/>
            <person name="Pils B."/>
            <person name="Prigge M."/>
            <person name="Reiss B."/>
            <person name="Renner T."/>
            <person name="Rombauts S."/>
            <person name="Rushton P."/>
            <person name="Sanderfoot A."/>
            <person name="Schween G."/>
            <person name="Shiu S.-H."/>
            <person name="Stueber K."/>
            <person name="Theodoulou F.L."/>
            <person name="Tu H."/>
            <person name="Van de Peer Y."/>
            <person name="Verrier P.J."/>
            <person name="Waters E."/>
            <person name="Wood A."/>
            <person name="Yang L."/>
            <person name="Cove D."/>
            <person name="Cuming A."/>
            <person name="Hasebe M."/>
            <person name="Lucas S."/>
            <person name="Mishler D.B."/>
            <person name="Reski R."/>
            <person name="Grigoriev I."/>
            <person name="Quatrano R.S."/>
            <person name="Boore J.L."/>
        </authorList>
    </citation>
    <scope>NUCLEOTIDE SEQUENCE [LARGE SCALE GENOMIC DNA]</scope>
    <source>
        <strain evidence="2 3">cv. Gransden 2004</strain>
    </source>
</reference>
<dbReference type="InParanoid" id="A0A2K1JMT9"/>